<dbReference type="Proteomes" id="UP000593560">
    <property type="component" value="Unassembled WGS sequence"/>
</dbReference>
<evidence type="ECO:0000256" key="1">
    <source>
        <dbReference type="SAM" id="MobiDB-lite"/>
    </source>
</evidence>
<feature type="compositionally biased region" description="Acidic residues" evidence="1">
    <location>
        <begin position="69"/>
        <end position="78"/>
    </location>
</feature>
<feature type="region of interest" description="Disordered" evidence="1">
    <location>
        <begin position="57"/>
        <end position="78"/>
    </location>
</feature>
<feature type="non-terminal residue" evidence="2">
    <location>
        <position position="1"/>
    </location>
</feature>
<reference evidence="2 3" key="1">
    <citation type="journal article" date="2019" name="Genome Biol. Evol.">
        <title>Insights into the evolution of the New World diploid cottons (Gossypium, subgenus Houzingenia) based on genome sequencing.</title>
        <authorList>
            <person name="Grover C.E."/>
            <person name="Arick M.A. 2nd"/>
            <person name="Thrash A."/>
            <person name="Conover J.L."/>
            <person name="Sanders W.S."/>
            <person name="Peterson D.G."/>
            <person name="Frelichowski J.E."/>
            <person name="Scheffler J.A."/>
            <person name="Scheffler B.E."/>
            <person name="Wendel J.F."/>
        </authorList>
    </citation>
    <scope>NUCLEOTIDE SEQUENCE [LARGE SCALE GENOMIC DNA]</scope>
    <source>
        <strain evidence="2">0</strain>
        <tissue evidence="2">Leaf</tissue>
    </source>
</reference>
<evidence type="ECO:0000313" key="2">
    <source>
        <dbReference type="EMBL" id="MBA0812669.1"/>
    </source>
</evidence>
<dbReference type="EMBL" id="JABFAD010000011">
    <property type="protein sequence ID" value="MBA0812669.1"/>
    <property type="molecule type" value="Genomic_DNA"/>
</dbReference>
<dbReference type="OrthoDB" id="999061at2759"/>
<comment type="caution">
    <text evidence="2">The sequence shown here is derived from an EMBL/GenBank/DDBJ whole genome shotgun (WGS) entry which is preliminary data.</text>
</comment>
<accession>A0A7J9HS17</accession>
<feature type="compositionally biased region" description="Basic and acidic residues" evidence="1">
    <location>
        <begin position="57"/>
        <end position="68"/>
    </location>
</feature>
<protein>
    <submittedName>
        <fullName evidence="2">Uncharacterized protein</fullName>
    </submittedName>
</protein>
<keyword evidence="3" id="KW-1185">Reference proteome</keyword>
<sequence length="78" mass="9336">MKHCINDQKVKVFFPHLVLALCKKLGVLMEANKQFMRLTKSLIGDFMYTQFEKYGNEEEEKKEVVERDSQEEEDDNYK</sequence>
<evidence type="ECO:0000313" key="3">
    <source>
        <dbReference type="Proteomes" id="UP000593560"/>
    </source>
</evidence>
<gene>
    <name evidence="2" type="ORF">Gohar_026614</name>
</gene>
<name>A0A7J9HS17_9ROSI</name>
<organism evidence="2 3">
    <name type="scientific">Gossypium harknessii</name>
    <dbReference type="NCBI Taxonomy" id="34285"/>
    <lineage>
        <taxon>Eukaryota</taxon>
        <taxon>Viridiplantae</taxon>
        <taxon>Streptophyta</taxon>
        <taxon>Embryophyta</taxon>
        <taxon>Tracheophyta</taxon>
        <taxon>Spermatophyta</taxon>
        <taxon>Magnoliopsida</taxon>
        <taxon>eudicotyledons</taxon>
        <taxon>Gunneridae</taxon>
        <taxon>Pentapetalae</taxon>
        <taxon>rosids</taxon>
        <taxon>malvids</taxon>
        <taxon>Malvales</taxon>
        <taxon>Malvaceae</taxon>
        <taxon>Malvoideae</taxon>
        <taxon>Gossypium</taxon>
    </lineage>
</organism>
<dbReference type="AlphaFoldDB" id="A0A7J9HS17"/>
<proteinExistence type="predicted"/>